<name>A0A8H5H4F0_9AGAR</name>
<dbReference type="EMBL" id="JAACJN010000089">
    <property type="protein sequence ID" value="KAF5376593.1"/>
    <property type="molecule type" value="Genomic_DNA"/>
</dbReference>
<proteinExistence type="predicted"/>
<reference evidence="1 2" key="1">
    <citation type="journal article" date="2020" name="ISME J.">
        <title>Uncovering the hidden diversity of litter-decomposition mechanisms in mushroom-forming fungi.</title>
        <authorList>
            <person name="Floudas D."/>
            <person name="Bentzer J."/>
            <person name="Ahren D."/>
            <person name="Johansson T."/>
            <person name="Persson P."/>
            <person name="Tunlid A."/>
        </authorList>
    </citation>
    <scope>NUCLEOTIDE SEQUENCE [LARGE SCALE GENOMIC DNA]</scope>
    <source>
        <strain evidence="1 2">CBS 406.79</strain>
    </source>
</reference>
<protein>
    <submittedName>
        <fullName evidence="1">Uncharacterized protein</fullName>
    </submittedName>
</protein>
<dbReference type="Proteomes" id="UP000518752">
    <property type="component" value="Unassembled WGS sequence"/>
</dbReference>
<keyword evidence="2" id="KW-1185">Reference proteome</keyword>
<sequence>MPNLGFPQQVTRTPADQLNQRIEIVVLGNIDAFNVSKEYEKFSLKIISFSQSSGPRGVDHPISRRDIIPSDYRQLVPWNPDSRLDKNHALVWIYRALAVHPVIAQFHITWSGGREFQSANYTVNLWSEDLNASTSTLLKNKHFAKSNRIFTNPTKNTAVWGMLLLLWIIGHHLPEDPAMKLVSTAVSSAMKASGSDSDLKYSFAKMESLKRGVISVRNMLPKNLHLFMLDFYANLASNVFNSEWQATADTYWAHRLPQNQQYQYNVVYHPAFLLEPLKNKVIIPRTKLTAMVLYLASTFMGIGHLATSENNIDPKAYWNAVISSEDRFPIISGFSRSVDDHDGSSSSVE</sequence>
<dbReference type="AlphaFoldDB" id="A0A8H5H4F0"/>
<organism evidence="1 2">
    <name type="scientific">Collybiopsis confluens</name>
    <dbReference type="NCBI Taxonomy" id="2823264"/>
    <lineage>
        <taxon>Eukaryota</taxon>
        <taxon>Fungi</taxon>
        <taxon>Dikarya</taxon>
        <taxon>Basidiomycota</taxon>
        <taxon>Agaricomycotina</taxon>
        <taxon>Agaricomycetes</taxon>
        <taxon>Agaricomycetidae</taxon>
        <taxon>Agaricales</taxon>
        <taxon>Marasmiineae</taxon>
        <taxon>Omphalotaceae</taxon>
        <taxon>Collybiopsis</taxon>
    </lineage>
</organism>
<comment type="caution">
    <text evidence="1">The sequence shown here is derived from an EMBL/GenBank/DDBJ whole genome shotgun (WGS) entry which is preliminary data.</text>
</comment>
<evidence type="ECO:0000313" key="2">
    <source>
        <dbReference type="Proteomes" id="UP000518752"/>
    </source>
</evidence>
<gene>
    <name evidence="1" type="ORF">D9757_009589</name>
</gene>
<accession>A0A8H5H4F0</accession>
<evidence type="ECO:0000313" key="1">
    <source>
        <dbReference type="EMBL" id="KAF5376593.1"/>
    </source>
</evidence>